<dbReference type="Proteomes" id="UP000784294">
    <property type="component" value="Unassembled WGS sequence"/>
</dbReference>
<dbReference type="AlphaFoldDB" id="A0A3S5CR25"/>
<accession>A0A3S5CR25</accession>
<evidence type="ECO:0000313" key="4">
    <source>
        <dbReference type="EMBL" id="VEL41168.1"/>
    </source>
</evidence>
<dbReference type="GO" id="GO:0031629">
    <property type="term" value="P:synaptic vesicle fusion to presynaptic active zone membrane"/>
    <property type="evidence" value="ECO:0007669"/>
    <property type="project" value="TreeGrafter"/>
</dbReference>
<dbReference type="GO" id="GO:0031201">
    <property type="term" value="C:SNARE complex"/>
    <property type="evidence" value="ECO:0007669"/>
    <property type="project" value="TreeGrafter"/>
</dbReference>
<dbReference type="Gene3D" id="1.20.5.110">
    <property type="match status" value="2"/>
</dbReference>
<keyword evidence="5" id="KW-1185">Reference proteome</keyword>
<evidence type="ECO:0000256" key="1">
    <source>
        <dbReference type="ARBA" id="ARBA00009480"/>
    </source>
</evidence>
<dbReference type="OrthoDB" id="18679at2759"/>
<feature type="domain" description="T-SNARE coiled-coil homology" evidence="3">
    <location>
        <begin position="143"/>
        <end position="205"/>
    </location>
</feature>
<dbReference type="GO" id="GO:0016082">
    <property type="term" value="P:synaptic vesicle priming"/>
    <property type="evidence" value="ECO:0007669"/>
    <property type="project" value="TreeGrafter"/>
</dbReference>
<feature type="region of interest" description="Disordered" evidence="2">
    <location>
        <begin position="1"/>
        <end position="40"/>
    </location>
</feature>
<evidence type="ECO:0000259" key="3">
    <source>
        <dbReference type="PROSITE" id="PS50192"/>
    </source>
</evidence>
<evidence type="ECO:0000313" key="5">
    <source>
        <dbReference type="Proteomes" id="UP000784294"/>
    </source>
</evidence>
<name>A0A3S5CR25_9PLAT</name>
<dbReference type="InterPro" id="IPR000727">
    <property type="entry name" value="T_SNARE_dom"/>
</dbReference>
<dbReference type="GO" id="GO:0005484">
    <property type="term" value="F:SNAP receptor activity"/>
    <property type="evidence" value="ECO:0007669"/>
    <property type="project" value="TreeGrafter"/>
</dbReference>
<gene>
    <name evidence="4" type="ORF">PXEA_LOCUS34608</name>
</gene>
<dbReference type="CDD" id="cd15856">
    <property type="entry name" value="SNARE_SNAP29C"/>
    <property type="match status" value="1"/>
</dbReference>
<dbReference type="GO" id="GO:0098793">
    <property type="term" value="C:presynapse"/>
    <property type="evidence" value="ECO:0007669"/>
    <property type="project" value="GOC"/>
</dbReference>
<dbReference type="PROSITE" id="PS50192">
    <property type="entry name" value="T_SNARE"/>
    <property type="match status" value="1"/>
</dbReference>
<comment type="caution">
    <text evidence="4">The sequence shown here is derived from an EMBL/GenBank/DDBJ whole genome shotgun (WGS) entry which is preliminary data.</text>
</comment>
<reference evidence="4" key="1">
    <citation type="submission" date="2018-11" db="EMBL/GenBank/DDBJ databases">
        <authorList>
            <consortium name="Pathogen Informatics"/>
        </authorList>
    </citation>
    <scope>NUCLEOTIDE SEQUENCE</scope>
</reference>
<protein>
    <recommendedName>
        <fullName evidence="3">t-SNARE coiled-coil homology domain-containing protein</fullName>
    </recommendedName>
</protein>
<proteinExistence type="inferred from homology"/>
<comment type="similarity">
    <text evidence="1">Belongs to the SNAP-25 family.</text>
</comment>
<sequence>MNSQSKIGLKFSMGARRGKHLGKRDPQNLAPQRVLDSKSRTIESQQRALASLANSEEIGITTAEELQIQGEKIKNAEHRLDEISNIQKQSQGQINSLTSVFGGLKNLFYRKSLTSSPPIQANQPAVPSYPPSVSTRQIMSEPEKPQSDIDKNLAVMSQGMSRLKSLALSLDTELKAQNEQLDRMAPKLEKVNQTTVYQTNQLNTLLGNKKQSA</sequence>
<organism evidence="4 5">
    <name type="scientific">Protopolystoma xenopodis</name>
    <dbReference type="NCBI Taxonomy" id="117903"/>
    <lineage>
        <taxon>Eukaryota</taxon>
        <taxon>Metazoa</taxon>
        <taxon>Spiralia</taxon>
        <taxon>Lophotrochozoa</taxon>
        <taxon>Platyhelminthes</taxon>
        <taxon>Monogenea</taxon>
        <taxon>Polyopisthocotylea</taxon>
        <taxon>Polystomatidea</taxon>
        <taxon>Polystomatidae</taxon>
        <taxon>Protopolystoma</taxon>
    </lineage>
</organism>
<dbReference type="PANTHER" id="PTHR19305">
    <property type="entry name" value="SYNAPTOSOMAL ASSOCIATED PROTEIN"/>
    <property type="match status" value="1"/>
</dbReference>
<dbReference type="PANTHER" id="PTHR19305:SF9">
    <property type="entry name" value="SYNAPTOSOMAL-ASSOCIATED PROTEIN 29"/>
    <property type="match status" value="1"/>
</dbReference>
<dbReference type="GO" id="GO:0005886">
    <property type="term" value="C:plasma membrane"/>
    <property type="evidence" value="ECO:0007669"/>
    <property type="project" value="TreeGrafter"/>
</dbReference>
<evidence type="ECO:0000256" key="2">
    <source>
        <dbReference type="SAM" id="MobiDB-lite"/>
    </source>
</evidence>
<dbReference type="EMBL" id="CAAALY010268205">
    <property type="protein sequence ID" value="VEL41168.1"/>
    <property type="molecule type" value="Genomic_DNA"/>
</dbReference>
<dbReference type="SUPFAM" id="SSF58038">
    <property type="entry name" value="SNARE fusion complex"/>
    <property type="match status" value="2"/>
</dbReference>
<dbReference type="SMART" id="SM00397">
    <property type="entry name" value="t_SNARE"/>
    <property type="match status" value="2"/>
</dbReference>
<dbReference type="GO" id="GO:0019905">
    <property type="term" value="F:syntaxin binding"/>
    <property type="evidence" value="ECO:0007669"/>
    <property type="project" value="TreeGrafter"/>
</dbReference>